<evidence type="ECO:0000313" key="2">
    <source>
        <dbReference type="EMBL" id="BDS08191.1"/>
    </source>
</evidence>
<dbReference type="EMBL" id="AP026866">
    <property type="protein sequence ID" value="BDS08191.1"/>
    <property type="molecule type" value="Genomic_DNA"/>
</dbReference>
<feature type="transmembrane region" description="Helical" evidence="1">
    <location>
        <begin position="152"/>
        <end position="181"/>
    </location>
</feature>
<keyword evidence="1" id="KW-0812">Transmembrane</keyword>
<dbReference type="KEGG" id="osu:NT6N_32310"/>
<feature type="transmembrane region" description="Helical" evidence="1">
    <location>
        <begin position="233"/>
        <end position="251"/>
    </location>
</feature>
<sequence length="305" mass="33101">MEHFFTFLKGFAMGAANVVPGVSGGTIAFITGIYQRLLDALKAFDMKAIRMLLKFDIGAFAKHVDLGFLISLGLGVLASIVTLAKVLKDAYEHSPVLVDAFFFGLILASIFSVGRMVKKWRVIEIISLLIGTAIAVWLAFLEPAGENRNIGYLLICGVAGMCSMIIPGISGSFILLLMGNYKLIVLHAVNDLRAFKFSESLPILMPVGLGAVLGLIVLSRVLSWLFKKYHDTAVALITGFVAGSLVIIWPWKSIAEYVIVKGKMKVIAWNREVPDFQVGTTWVAIAWLVAGIAVIAVTEKLAAKK</sequence>
<reference evidence="2" key="1">
    <citation type="submission" date="2024-07" db="EMBL/GenBank/DDBJ databases">
        <title>Complete genome sequence of Verrucomicrobiaceae bacterium NT6N.</title>
        <authorList>
            <person name="Huang C."/>
            <person name="Takami H."/>
            <person name="Hamasaki K."/>
        </authorList>
    </citation>
    <scope>NUCLEOTIDE SEQUENCE</scope>
    <source>
        <strain evidence="2">NT6N</strain>
    </source>
</reference>
<feature type="transmembrane region" description="Helical" evidence="1">
    <location>
        <begin position="279"/>
        <end position="298"/>
    </location>
</feature>
<evidence type="ECO:0000256" key="1">
    <source>
        <dbReference type="SAM" id="Phobius"/>
    </source>
</evidence>
<name>A0AAT9FQM3_9BACT</name>
<dbReference type="PANTHER" id="PTHR37308:SF1">
    <property type="entry name" value="POLYPRENYL-PHOSPHATE TRANSPORTER"/>
    <property type="match status" value="1"/>
</dbReference>
<feature type="transmembrane region" description="Helical" evidence="1">
    <location>
        <begin position="12"/>
        <end position="34"/>
    </location>
</feature>
<organism evidence="2">
    <name type="scientific">Oceaniferula spumae</name>
    <dbReference type="NCBI Taxonomy" id="2979115"/>
    <lineage>
        <taxon>Bacteria</taxon>
        <taxon>Pseudomonadati</taxon>
        <taxon>Verrucomicrobiota</taxon>
        <taxon>Verrucomicrobiia</taxon>
        <taxon>Verrucomicrobiales</taxon>
        <taxon>Verrucomicrobiaceae</taxon>
        <taxon>Oceaniferula</taxon>
    </lineage>
</organism>
<proteinExistence type="predicted"/>
<feature type="transmembrane region" description="Helical" evidence="1">
    <location>
        <begin position="120"/>
        <end position="140"/>
    </location>
</feature>
<dbReference type="InterPro" id="IPR007163">
    <property type="entry name" value="VCA0040-like"/>
</dbReference>
<accession>A0AAT9FQM3</accession>
<keyword evidence="1" id="KW-0472">Membrane</keyword>
<feature type="transmembrane region" description="Helical" evidence="1">
    <location>
        <begin position="96"/>
        <end position="114"/>
    </location>
</feature>
<dbReference type="AlphaFoldDB" id="A0AAT9FQM3"/>
<gene>
    <name evidence="2" type="ORF">NT6N_32310</name>
</gene>
<dbReference type="Pfam" id="PF04018">
    <property type="entry name" value="VCA0040-like"/>
    <property type="match status" value="1"/>
</dbReference>
<dbReference type="PANTHER" id="PTHR37308">
    <property type="entry name" value="INTEGRAL MEMBRANE PROTEIN"/>
    <property type="match status" value="1"/>
</dbReference>
<protein>
    <submittedName>
        <fullName evidence="2">DUF368 domain-containing protein</fullName>
    </submittedName>
</protein>
<feature type="transmembrane region" description="Helical" evidence="1">
    <location>
        <begin position="201"/>
        <end position="226"/>
    </location>
</feature>
<keyword evidence="1" id="KW-1133">Transmembrane helix</keyword>
<feature type="transmembrane region" description="Helical" evidence="1">
    <location>
        <begin position="66"/>
        <end position="84"/>
    </location>
</feature>